<dbReference type="AlphaFoldDB" id="A0A2R6XBM8"/>
<feature type="compositionally biased region" description="Low complexity" evidence="1">
    <location>
        <begin position="279"/>
        <end position="291"/>
    </location>
</feature>
<proteinExistence type="predicted"/>
<reference evidence="3" key="1">
    <citation type="journal article" date="2017" name="Cell">
        <title>Insights into land plant evolution garnered from the Marchantia polymorpha genome.</title>
        <authorList>
            <person name="Bowman J.L."/>
            <person name="Kohchi T."/>
            <person name="Yamato K.T."/>
            <person name="Jenkins J."/>
            <person name="Shu S."/>
            <person name="Ishizaki K."/>
            <person name="Yamaoka S."/>
            <person name="Nishihama R."/>
            <person name="Nakamura Y."/>
            <person name="Berger F."/>
            <person name="Adam C."/>
            <person name="Aki S.S."/>
            <person name="Althoff F."/>
            <person name="Araki T."/>
            <person name="Arteaga-Vazquez M.A."/>
            <person name="Balasubrmanian S."/>
            <person name="Barry K."/>
            <person name="Bauer D."/>
            <person name="Boehm C.R."/>
            <person name="Briginshaw L."/>
            <person name="Caballero-Perez J."/>
            <person name="Catarino B."/>
            <person name="Chen F."/>
            <person name="Chiyoda S."/>
            <person name="Chovatia M."/>
            <person name="Davies K.M."/>
            <person name="Delmans M."/>
            <person name="Demura T."/>
            <person name="Dierschke T."/>
            <person name="Dolan L."/>
            <person name="Dorantes-Acosta A.E."/>
            <person name="Eklund D.M."/>
            <person name="Florent S.N."/>
            <person name="Flores-Sandoval E."/>
            <person name="Fujiyama A."/>
            <person name="Fukuzawa H."/>
            <person name="Galik B."/>
            <person name="Grimanelli D."/>
            <person name="Grimwood J."/>
            <person name="Grossniklaus U."/>
            <person name="Hamada T."/>
            <person name="Haseloff J."/>
            <person name="Hetherington A.J."/>
            <person name="Higo A."/>
            <person name="Hirakawa Y."/>
            <person name="Hundley H.N."/>
            <person name="Ikeda Y."/>
            <person name="Inoue K."/>
            <person name="Inoue S.I."/>
            <person name="Ishida S."/>
            <person name="Jia Q."/>
            <person name="Kakita M."/>
            <person name="Kanazawa T."/>
            <person name="Kawai Y."/>
            <person name="Kawashima T."/>
            <person name="Kennedy M."/>
            <person name="Kinose K."/>
            <person name="Kinoshita T."/>
            <person name="Kohara Y."/>
            <person name="Koide E."/>
            <person name="Komatsu K."/>
            <person name="Kopischke S."/>
            <person name="Kubo M."/>
            <person name="Kyozuka J."/>
            <person name="Lagercrantz U."/>
            <person name="Lin S.S."/>
            <person name="Lindquist E."/>
            <person name="Lipzen A.M."/>
            <person name="Lu C.W."/>
            <person name="De Luna E."/>
            <person name="Martienssen R.A."/>
            <person name="Minamino N."/>
            <person name="Mizutani M."/>
            <person name="Mizutani M."/>
            <person name="Mochizuki N."/>
            <person name="Monte I."/>
            <person name="Mosher R."/>
            <person name="Nagasaki H."/>
            <person name="Nakagami H."/>
            <person name="Naramoto S."/>
            <person name="Nishitani K."/>
            <person name="Ohtani M."/>
            <person name="Okamoto T."/>
            <person name="Okumura M."/>
            <person name="Phillips J."/>
            <person name="Pollak B."/>
            <person name="Reinders A."/>
            <person name="Rovekamp M."/>
            <person name="Sano R."/>
            <person name="Sawa S."/>
            <person name="Schmid M.W."/>
            <person name="Shirakawa M."/>
            <person name="Solano R."/>
            <person name="Spunde A."/>
            <person name="Suetsugu N."/>
            <person name="Sugano S."/>
            <person name="Sugiyama A."/>
            <person name="Sun R."/>
            <person name="Suzuki Y."/>
            <person name="Takenaka M."/>
            <person name="Takezawa D."/>
            <person name="Tomogane H."/>
            <person name="Tsuzuki M."/>
            <person name="Ueda T."/>
            <person name="Umeda M."/>
            <person name="Ward J.M."/>
            <person name="Watanabe Y."/>
            <person name="Yazaki K."/>
            <person name="Yokoyama R."/>
            <person name="Yoshitake Y."/>
            <person name="Yotsui I."/>
            <person name="Zachgo S."/>
            <person name="Schmutz J."/>
        </authorList>
    </citation>
    <scope>NUCLEOTIDE SEQUENCE [LARGE SCALE GENOMIC DNA]</scope>
    <source>
        <strain evidence="3">Tak-1</strain>
    </source>
</reference>
<evidence type="ECO:0000313" key="2">
    <source>
        <dbReference type="EMBL" id="PTQ43429.1"/>
    </source>
</evidence>
<sequence>MLLSQMLNLHECRSILRSQDGLPPNEAHPSSIAQRTQPKPQPQPQPQPQLTSHRFLDSGLTKYGSGIGRPPRGFGTPWPNHFLPPTDGSPSVLRPSALFLARHSGAPSRSRGRRPPSGSAEAEEDELGGHPSPSSNAVRRRARDRETLHGKRTDSTEPTPPPGPRGIVPSGDSRGQAEQKRTGAGQGQGLRLGQDWERDWSWGWGWTGTGTGTGVRVDSSSPLRKALSSRQKHAELGGREGEVQKQDNELDLHPEGGIKQQAAQASFLSPLDSSWREAQQLQQQSIGGQRATRWRRGGGGGGGGRRRRKREGLKWWRSAEEE</sequence>
<protein>
    <submittedName>
        <fullName evidence="2">Uncharacterized protein</fullName>
    </submittedName>
</protein>
<feature type="compositionally biased region" description="Basic and acidic residues" evidence="1">
    <location>
        <begin position="143"/>
        <end position="155"/>
    </location>
</feature>
<name>A0A2R6XBM8_MARPO</name>
<feature type="compositionally biased region" description="Basic and acidic residues" evidence="1">
    <location>
        <begin position="312"/>
        <end position="322"/>
    </location>
</feature>
<feature type="region of interest" description="Disordered" evidence="1">
    <location>
        <begin position="276"/>
        <end position="322"/>
    </location>
</feature>
<gene>
    <name evidence="2" type="ORF">MARPO_0025s0111</name>
</gene>
<dbReference type="Proteomes" id="UP000244005">
    <property type="component" value="Unassembled WGS sequence"/>
</dbReference>
<keyword evidence="3" id="KW-1185">Reference proteome</keyword>
<dbReference type="EMBL" id="KZ772697">
    <property type="protein sequence ID" value="PTQ43429.1"/>
    <property type="molecule type" value="Genomic_DNA"/>
</dbReference>
<accession>A0A2R6XBM8</accession>
<feature type="region of interest" description="Disordered" evidence="1">
    <location>
        <begin position="18"/>
        <end position="257"/>
    </location>
</feature>
<organism evidence="2 3">
    <name type="scientific">Marchantia polymorpha</name>
    <name type="common">Common liverwort</name>
    <name type="synonym">Marchantia aquatica</name>
    <dbReference type="NCBI Taxonomy" id="3197"/>
    <lineage>
        <taxon>Eukaryota</taxon>
        <taxon>Viridiplantae</taxon>
        <taxon>Streptophyta</taxon>
        <taxon>Embryophyta</taxon>
        <taxon>Marchantiophyta</taxon>
        <taxon>Marchantiopsida</taxon>
        <taxon>Marchantiidae</taxon>
        <taxon>Marchantiales</taxon>
        <taxon>Marchantiaceae</taxon>
        <taxon>Marchantia</taxon>
    </lineage>
</organism>
<feature type="compositionally biased region" description="Low complexity" evidence="1">
    <location>
        <begin position="101"/>
        <end position="120"/>
    </location>
</feature>
<evidence type="ECO:0000256" key="1">
    <source>
        <dbReference type="SAM" id="MobiDB-lite"/>
    </source>
</evidence>
<evidence type="ECO:0000313" key="3">
    <source>
        <dbReference type="Proteomes" id="UP000244005"/>
    </source>
</evidence>
<feature type="compositionally biased region" description="Basic and acidic residues" evidence="1">
    <location>
        <begin position="232"/>
        <end position="256"/>
    </location>
</feature>